<comment type="caution">
    <text evidence="1">The sequence shown here is derived from an EMBL/GenBank/DDBJ whole genome shotgun (WGS) entry which is preliminary data.</text>
</comment>
<reference evidence="1" key="1">
    <citation type="journal article" date="2020" name="mSystems">
        <title>Genome- and Community-Level Interaction Insights into Carbon Utilization and Element Cycling Functions of Hydrothermarchaeota in Hydrothermal Sediment.</title>
        <authorList>
            <person name="Zhou Z."/>
            <person name="Liu Y."/>
            <person name="Xu W."/>
            <person name="Pan J."/>
            <person name="Luo Z.H."/>
            <person name="Li M."/>
        </authorList>
    </citation>
    <scope>NUCLEOTIDE SEQUENCE [LARGE SCALE GENOMIC DNA]</scope>
    <source>
        <strain evidence="1">SpSt-579</strain>
    </source>
</reference>
<dbReference type="AlphaFoldDB" id="A0A7C4M2Q5"/>
<proteinExistence type="predicted"/>
<protein>
    <submittedName>
        <fullName evidence="1">DUF721 domain-containing protein</fullName>
    </submittedName>
</protein>
<dbReference type="EMBL" id="DSYQ01000005">
    <property type="protein sequence ID" value="HGT70913.1"/>
    <property type="molecule type" value="Genomic_DNA"/>
</dbReference>
<organism evidence="1">
    <name type="scientific">candidate division CPR3 bacterium</name>
    <dbReference type="NCBI Taxonomy" id="2268181"/>
    <lineage>
        <taxon>Bacteria</taxon>
        <taxon>Bacteria division CPR3</taxon>
    </lineage>
</organism>
<evidence type="ECO:0000313" key="1">
    <source>
        <dbReference type="EMBL" id="HGT70913.1"/>
    </source>
</evidence>
<gene>
    <name evidence="1" type="ORF">ENT43_01495</name>
</gene>
<sequence length="102" mass="11960">MQKISRINLDEIERKNIGPAAKAALICYIVNKFIKKTFDKDFIKEIKVISFKDGVIYFSATNTCYIQELKIKEKEIIKGVNNLLEKKLIEKIKFKINKKESY</sequence>
<accession>A0A7C4M2Q5</accession>
<name>A0A7C4M2Q5_UNCC3</name>